<keyword evidence="4" id="KW-1003">Cell membrane</keyword>
<dbReference type="CDD" id="cd06225">
    <property type="entry name" value="HAMP"/>
    <property type="match status" value="1"/>
</dbReference>
<evidence type="ECO:0000313" key="21">
    <source>
        <dbReference type="Proteomes" id="UP001649230"/>
    </source>
</evidence>
<evidence type="ECO:0000256" key="8">
    <source>
        <dbReference type="ARBA" id="ARBA00022741"/>
    </source>
</evidence>
<dbReference type="Gene3D" id="3.30.565.10">
    <property type="entry name" value="Histidine kinase-like ATPase, C-terminal domain"/>
    <property type="match status" value="1"/>
</dbReference>
<accession>A0ABY3SDK3</accession>
<dbReference type="RefSeq" id="WP_235117906.1">
    <property type="nucleotide sequence ID" value="NZ_CP090978.1"/>
</dbReference>
<keyword evidence="10" id="KW-0067">ATP-binding</keyword>
<dbReference type="Pfam" id="PF00672">
    <property type="entry name" value="HAMP"/>
    <property type="match status" value="1"/>
</dbReference>
<keyword evidence="11 17" id="KW-1133">Transmembrane helix</keyword>
<dbReference type="CDD" id="cd16922">
    <property type="entry name" value="HATPase_EvgS-ArcB-TorS-like"/>
    <property type="match status" value="1"/>
</dbReference>
<dbReference type="SUPFAM" id="SSF47384">
    <property type="entry name" value="Homodimeric domain of signal transducing histidine kinase"/>
    <property type="match status" value="1"/>
</dbReference>
<keyword evidence="14 17" id="KW-0472">Membrane</keyword>
<sequence length="465" mass="52416">MIKTLYLRVVLTFTAVVIVSVLLSFPISLFLYTNQITTEIQNKLLSVGKSVAKMSQEVNSLQLESLLTGSTELNDGYILILYDSLGHSEAYGVQVANPDLHISEQDVKSVLQGKAYKGIEVNYRDFRYPATLRIGVPLTVSGKPYALFVMPQYTEAARKQINIAIISVLSIVLVLGSIFILVASRYIVNPIKKLTLATNRLARGNFDVNVTVKQKDELGLLADSFNHMAGELKQLEQMRQDFVSNVSHEIQSPLTSIRGFSKALRQPDLKEESRLHYLEIIERESERLSRLSENLLKLASLESEHHPFQLTTFDLDEQLRRVVVFYEPQWSEKKLDMELKLPKVKISADADQLNQVWVNLLGNAIKFTPEHGKIEVSLIPYTDHVQVSIKDTGIGIRKEDQEQIFTRFYKGDTSRERSKGGSGLGLAIVRKIIDVHQGTIEVQSELGQGAIFIVSLPILTKHRKK</sequence>
<gene>
    <name evidence="20" type="ORF">L0M14_17285</name>
</gene>
<dbReference type="PRINTS" id="PR00344">
    <property type="entry name" value="BCTRLSENSOR"/>
</dbReference>
<evidence type="ECO:0000256" key="3">
    <source>
        <dbReference type="ARBA" id="ARBA00012438"/>
    </source>
</evidence>
<keyword evidence="13" id="KW-0843">Virulence</keyword>
<dbReference type="Gene3D" id="1.10.287.130">
    <property type="match status" value="1"/>
</dbReference>
<evidence type="ECO:0000256" key="4">
    <source>
        <dbReference type="ARBA" id="ARBA00022475"/>
    </source>
</evidence>
<dbReference type="Proteomes" id="UP001649230">
    <property type="component" value="Chromosome"/>
</dbReference>
<comment type="subcellular location">
    <subcellularLocation>
        <location evidence="2">Cell membrane</location>
        <topology evidence="2">Multi-pass membrane protein</topology>
    </subcellularLocation>
</comment>
<evidence type="ECO:0000256" key="13">
    <source>
        <dbReference type="ARBA" id="ARBA00023026"/>
    </source>
</evidence>
<keyword evidence="6" id="KW-0808">Transferase</keyword>
<evidence type="ECO:0000256" key="2">
    <source>
        <dbReference type="ARBA" id="ARBA00004651"/>
    </source>
</evidence>
<organism evidence="20 21">
    <name type="scientific">Paenibacillus hexagrammi</name>
    <dbReference type="NCBI Taxonomy" id="2908839"/>
    <lineage>
        <taxon>Bacteria</taxon>
        <taxon>Bacillati</taxon>
        <taxon>Bacillota</taxon>
        <taxon>Bacilli</taxon>
        <taxon>Bacillales</taxon>
        <taxon>Paenibacillaceae</taxon>
        <taxon>Paenibacillus</taxon>
    </lineage>
</organism>
<dbReference type="CDD" id="cd00082">
    <property type="entry name" value="HisKA"/>
    <property type="match status" value="1"/>
</dbReference>
<evidence type="ECO:0000256" key="1">
    <source>
        <dbReference type="ARBA" id="ARBA00000085"/>
    </source>
</evidence>
<keyword evidence="9 20" id="KW-0418">Kinase</keyword>
<evidence type="ECO:0000256" key="6">
    <source>
        <dbReference type="ARBA" id="ARBA00022679"/>
    </source>
</evidence>
<evidence type="ECO:0000256" key="15">
    <source>
        <dbReference type="ARBA" id="ARBA00037219"/>
    </source>
</evidence>
<feature type="domain" description="HAMP" evidence="19">
    <location>
        <begin position="185"/>
        <end position="237"/>
    </location>
</feature>
<protein>
    <recommendedName>
        <fullName evidence="16">Heme sensor protein HssS</fullName>
        <ecNumber evidence="3">2.7.13.3</ecNumber>
    </recommendedName>
</protein>
<dbReference type="Pfam" id="PF02518">
    <property type="entry name" value="HATPase_c"/>
    <property type="match status" value="1"/>
</dbReference>
<feature type="transmembrane region" description="Helical" evidence="17">
    <location>
        <begin position="163"/>
        <end position="188"/>
    </location>
</feature>
<evidence type="ECO:0000259" key="18">
    <source>
        <dbReference type="PROSITE" id="PS50109"/>
    </source>
</evidence>
<proteinExistence type="predicted"/>
<feature type="domain" description="Histidine kinase" evidence="18">
    <location>
        <begin position="245"/>
        <end position="460"/>
    </location>
</feature>
<dbReference type="InterPro" id="IPR003660">
    <property type="entry name" value="HAMP_dom"/>
</dbReference>
<dbReference type="Pfam" id="PF00512">
    <property type="entry name" value="HisKA"/>
    <property type="match status" value="1"/>
</dbReference>
<dbReference type="InterPro" id="IPR003661">
    <property type="entry name" value="HisK_dim/P_dom"/>
</dbReference>
<evidence type="ECO:0000256" key="5">
    <source>
        <dbReference type="ARBA" id="ARBA00022553"/>
    </source>
</evidence>
<evidence type="ECO:0000259" key="19">
    <source>
        <dbReference type="PROSITE" id="PS50885"/>
    </source>
</evidence>
<evidence type="ECO:0000256" key="9">
    <source>
        <dbReference type="ARBA" id="ARBA00022777"/>
    </source>
</evidence>
<dbReference type="InterPro" id="IPR005467">
    <property type="entry name" value="His_kinase_dom"/>
</dbReference>
<comment type="function">
    <text evidence="15">Member of the two-component regulatory system HssS/HssR involved in intracellular heme homeostasis and tempering of staphylococcal virulence. HssS functions as a heme sensor histidine kinase which is autophosphorylated at a histidine residue and transfers its phosphate group to an aspartate residue of HssR. HssR/HssS activates the expression of hrtAB, an efflux pump, in response to extracellular heme, hemin, hemoglobin or blood.</text>
</comment>
<keyword evidence="21" id="KW-1185">Reference proteome</keyword>
<keyword evidence="12" id="KW-0902">Two-component regulatory system</keyword>
<dbReference type="SUPFAM" id="SSF55874">
    <property type="entry name" value="ATPase domain of HSP90 chaperone/DNA topoisomerase II/histidine kinase"/>
    <property type="match status" value="1"/>
</dbReference>
<evidence type="ECO:0000256" key="16">
    <source>
        <dbReference type="ARBA" id="ARBA00040841"/>
    </source>
</evidence>
<dbReference type="InterPro" id="IPR003594">
    <property type="entry name" value="HATPase_dom"/>
</dbReference>
<dbReference type="PANTHER" id="PTHR45528">
    <property type="entry name" value="SENSOR HISTIDINE KINASE CPXA"/>
    <property type="match status" value="1"/>
</dbReference>
<reference evidence="20 21" key="1">
    <citation type="journal article" date="2024" name="Int. J. Syst. Evol. Microbiol.">
        <title>Paenibacillus hexagrammi sp. nov., a novel bacterium isolated from the gut content of Hexagrammos agrammus.</title>
        <authorList>
            <person name="Jung H.K."/>
            <person name="Kim D.G."/>
            <person name="Zin H."/>
            <person name="Park J."/>
            <person name="Jung H."/>
            <person name="Kim Y.O."/>
            <person name="Kong H.J."/>
            <person name="Kim J.W."/>
            <person name="Kim Y.S."/>
        </authorList>
    </citation>
    <scope>NUCLEOTIDE SEQUENCE [LARGE SCALE GENOMIC DNA]</scope>
    <source>
        <strain evidence="20 21">YPD9-1</strain>
    </source>
</reference>
<feature type="transmembrane region" description="Helical" evidence="17">
    <location>
        <begin position="6"/>
        <end position="32"/>
    </location>
</feature>
<comment type="catalytic activity">
    <reaction evidence="1">
        <text>ATP + protein L-histidine = ADP + protein N-phospho-L-histidine.</text>
        <dbReference type="EC" id="2.7.13.3"/>
    </reaction>
</comment>
<evidence type="ECO:0000256" key="7">
    <source>
        <dbReference type="ARBA" id="ARBA00022692"/>
    </source>
</evidence>
<keyword evidence="8" id="KW-0547">Nucleotide-binding</keyword>
<dbReference type="SMART" id="SM00387">
    <property type="entry name" value="HATPase_c"/>
    <property type="match status" value="1"/>
</dbReference>
<dbReference type="SMART" id="SM00388">
    <property type="entry name" value="HisKA"/>
    <property type="match status" value="1"/>
</dbReference>
<keyword evidence="7 17" id="KW-0812">Transmembrane</keyword>
<dbReference type="SUPFAM" id="SSF158472">
    <property type="entry name" value="HAMP domain-like"/>
    <property type="match status" value="1"/>
</dbReference>
<dbReference type="EC" id="2.7.13.3" evidence="3"/>
<dbReference type="InterPro" id="IPR050398">
    <property type="entry name" value="HssS/ArlS-like"/>
</dbReference>
<evidence type="ECO:0000256" key="17">
    <source>
        <dbReference type="SAM" id="Phobius"/>
    </source>
</evidence>
<evidence type="ECO:0000256" key="10">
    <source>
        <dbReference type="ARBA" id="ARBA00022840"/>
    </source>
</evidence>
<dbReference type="GO" id="GO:0016301">
    <property type="term" value="F:kinase activity"/>
    <property type="evidence" value="ECO:0007669"/>
    <property type="project" value="UniProtKB-KW"/>
</dbReference>
<dbReference type="PROSITE" id="PS50109">
    <property type="entry name" value="HIS_KIN"/>
    <property type="match status" value="1"/>
</dbReference>
<dbReference type="InterPro" id="IPR004358">
    <property type="entry name" value="Sig_transdc_His_kin-like_C"/>
</dbReference>
<evidence type="ECO:0000313" key="20">
    <source>
        <dbReference type="EMBL" id="UJF31560.1"/>
    </source>
</evidence>
<dbReference type="InterPro" id="IPR036097">
    <property type="entry name" value="HisK_dim/P_sf"/>
</dbReference>
<dbReference type="InterPro" id="IPR036890">
    <property type="entry name" value="HATPase_C_sf"/>
</dbReference>
<evidence type="ECO:0000256" key="11">
    <source>
        <dbReference type="ARBA" id="ARBA00022989"/>
    </source>
</evidence>
<dbReference type="PANTHER" id="PTHR45528:SF11">
    <property type="entry name" value="HISTIDINE KINASE"/>
    <property type="match status" value="1"/>
</dbReference>
<name>A0ABY3SDK3_9BACL</name>
<dbReference type="EMBL" id="CP090978">
    <property type="protein sequence ID" value="UJF31560.1"/>
    <property type="molecule type" value="Genomic_DNA"/>
</dbReference>
<dbReference type="Gene3D" id="6.10.340.10">
    <property type="match status" value="1"/>
</dbReference>
<keyword evidence="5" id="KW-0597">Phosphoprotein</keyword>
<evidence type="ECO:0000256" key="14">
    <source>
        <dbReference type="ARBA" id="ARBA00023136"/>
    </source>
</evidence>
<dbReference type="SMART" id="SM00304">
    <property type="entry name" value="HAMP"/>
    <property type="match status" value="1"/>
</dbReference>
<dbReference type="PROSITE" id="PS50885">
    <property type="entry name" value="HAMP"/>
    <property type="match status" value="1"/>
</dbReference>
<evidence type="ECO:0000256" key="12">
    <source>
        <dbReference type="ARBA" id="ARBA00023012"/>
    </source>
</evidence>